<dbReference type="InterPro" id="IPR050109">
    <property type="entry name" value="HTH-type_TetR-like_transc_reg"/>
</dbReference>
<evidence type="ECO:0000313" key="6">
    <source>
        <dbReference type="EMBL" id="MBO1268271.1"/>
    </source>
</evidence>
<reference evidence="6" key="1">
    <citation type="submission" date="2021-03" db="EMBL/GenBank/DDBJ databases">
        <title>A new species, PO-11, isolated from a karst cave deposit.</title>
        <authorList>
            <person name="Zhaoxiaoyong W."/>
        </authorList>
    </citation>
    <scope>NUCLEOTIDE SEQUENCE</scope>
    <source>
        <strain evidence="6">PO-11</strain>
    </source>
</reference>
<comment type="caution">
    <text evidence="6">The sequence shown here is derived from an EMBL/GenBank/DDBJ whole genome shotgun (WGS) entry which is preliminary data.</text>
</comment>
<evidence type="ECO:0000256" key="1">
    <source>
        <dbReference type="ARBA" id="ARBA00023015"/>
    </source>
</evidence>
<keyword evidence="7" id="KW-1185">Reference proteome</keyword>
<dbReference type="InterPro" id="IPR001647">
    <property type="entry name" value="HTH_TetR"/>
</dbReference>
<dbReference type="AlphaFoldDB" id="A0A939HI54"/>
<sequence>MSSPSREAILASASRLFGDRGYRSVTVRDIASDAGVSAALVMKLFGSKEKLFAAAQPDERLLGELNVPREEIGAALAFRVLMRREREMQEPWAMLPFTVQDSPDPEATRAEAREKYLGHIAALIGDTTPNRRHAAVVVSLMIGFGEAVRTLGLFDDWDFDEVVAHYGALVQAQIDACPVA</sequence>
<dbReference type="PANTHER" id="PTHR30055:SF234">
    <property type="entry name" value="HTH-TYPE TRANSCRIPTIONAL REGULATOR BETI"/>
    <property type="match status" value="1"/>
</dbReference>
<dbReference type="InterPro" id="IPR009057">
    <property type="entry name" value="Homeodomain-like_sf"/>
</dbReference>
<dbReference type="EMBL" id="JAFNLL010000020">
    <property type="protein sequence ID" value="MBO1268271.1"/>
    <property type="molecule type" value="Genomic_DNA"/>
</dbReference>
<evidence type="ECO:0000256" key="4">
    <source>
        <dbReference type="PROSITE-ProRule" id="PRU00335"/>
    </source>
</evidence>
<keyword evidence="3" id="KW-0804">Transcription</keyword>
<protein>
    <submittedName>
        <fullName evidence="6">TetR family transcriptional regulator</fullName>
    </submittedName>
</protein>
<dbReference type="Pfam" id="PF00440">
    <property type="entry name" value="TetR_N"/>
    <property type="match status" value="1"/>
</dbReference>
<keyword evidence="1" id="KW-0805">Transcription regulation</keyword>
<dbReference type="GO" id="GO:0003700">
    <property type="term" value="F:DNA-binding transcription factor activity"/>
    <property type="evidence" value="ECO:0007669"/>
    <property type="project" value="TreeGrafter"/>
</dbReference>
<proteinExistence type="predicted"/>
<dbReference type="SUPFAM" id="SSF46689">
    <property type="entry name" value="Homeodomain-like"/>
    <property type="match status" value="1"/>
</dbReference>
<gene>
    <name evidence="6" type="ORF">J1902_09835</name>
</gene>
<feature type="domain" description="HTH tetR-type" evidence="5">
    <location>
        <begin position="3"/>
        <end position="63"/>
    </location>
</feature>
<evidence type="ECO:0000313" key="7">
    <source>
        <dbReference type="Proteomes" id="UP000664164"/>
    </source>
</evidence>
<dbReference type="Pfam" id="PF17920">
    <property type="entry name" value="TetR_C_16"/>
    <property type="match status" value="1"/>
</dbReference>
<evidence type="ECO:0000259" key="5">
    <source>
        <dbReference type="PROSITE" id="PS50977"/>
    </source>
</evidence>
<dbReference type="SUPFAM" id="SSF48498">
    <property type="entry name" value="Tetracyclin repressor-like, C-terminal domain"/>
    <property type="match status" value="1"/>
</dbReference>
<dbReference type="InterPro" id="IPR041678">
    <property type="entry name" value="TetR_C_16"/>
</dbReference>
<dbReference type="InterPro" id="IPR036271">
    <property type="entry name" value="Tet_transcr_reg_TetR-rel_C_sf"/>
</dbReference>
<dbReference type="PROSITE" id="PS50977">
    <property type="entry name" value="HTH_TETR_2"/>
    <property type="match status" value="1"/>
</dbReference>
<accession>A0A939HI54</accession>
<evidence type="ECO:0000256" key="2">
    <source>
        <dbReference type="ARBA" id="ARBA00023125"/>
    </source>
</evidence>
<name>A0A939HI54_9MICC</name>
<feature type="DNA-binding region" description="H-T-H motif" evidence="4">
    <location>
        <begin position="26"/>
        <end position="45"/>
    </location>
</feature>
<dbReference type="Gene3D" id="1.10.357.10">
    <property type="entry name" value="Tetracycline Repressor, domain 2"/>
    <property type="match status" value="1"/>
</dbReference>
<evidence type="ECO:0000256" key="3">
    <source>
        <dbReference type="ARBA" id="ARBA00023163"/>
    </source>
</evidence>
<organism evidence="6 7">
    <name type="scientific">Arthrobacter cavernae</name>
    <dbReference type="NCBI Taxonomy" id="2817681"/>
    <lineage>
        <taxon>Bacteria</taxon>
        <taxon>Bacillati</taxon>
        <taxon>Actinomycetota</taxon>
        <taxon>Actinomycetes</taxon>
        <taxon>Micrococcales</taxon>
        <taxon>Micrococcaceae</taxon>
        <taxon>Arthrobacter</taxon>
    </lineage>
</organism>
<dbReference type="GO" id="GO:0000976">
    <property type="term" value="F:transcription cis-regulatory region binding"/>
    <property type="evidence" value="ECO:0007669"/>
    <property type="project" value="TreeGrafter"/>
</dbReference>
<dbReference type="RefSeq" id="WP_207616076.1">
    <property type="nucleotide sequence ID" value="NZ_JAFNLL010000020.1"/>
</dbReference>
<keyword evidence="2 4" id="KW-0238">DNA-binding</keyword>
<dbReference type="PRINTS" id="PR00455">
    <property type="entry name" value="HTHTETR"/>
</dbReference>
<dbReference type="PANTHER" id="PTHR30055">
    <property type="entry name" value="HTH-TYPE TRANSCRIPTIONAL REGULATOR RUTR"/>
    <property type="match status" value="1"/>
</dbReference>
<dbReference type="Proteomes" id="UP000664164">
    <property type="component" value="Unassembled WGS sequence"/>
</dbReference>